<dbReference type="RefSeq" id="WP_088646967.1">
    <property type="nucleotide sequence ID" value="NZ_CBDRBW010000004.1"/>
</dbReference>
<name>A0A246RG99_9ACTN</name>
<dbReference type="PRINTS" id="PR00189">
    <property type="entry name" value="TRNSTHYRETIN"/>
</dbReference>
<comment type="caution">
    <text evidence="11">The sequence shown here is derived from an EMBL/GenBank/DDBJ whole genome shotgun (WGS) entry which is preliminary data.</text>
</comment>
<evidence type="ECO:0000256" key="7">
    <source>
        <dbReference type="PIRSR" id="PIRSR600895-51"/>
    </source>
</evidence>
<dbReference type="InterPro" id="IPR023416">
    <property type="entry name" value="Transthyretin/HIU_hydrolase_d"/>
</dbReference>
<dbReference type="InterPro" id="IPR014306">
    <property type="entry name" value="Hydroxyisourate_hydrolase"/>
</dbReference>
<dbReference type="GO" id="GO:0033971">
    <property type="term" value="F:hydroxyisourate hydrolase activity"/>
    <property type="evidence" value="ECO:0007669"/>
    <property type="project" value="UniProtKB-EC"/>
</dbReference>
<reference evidence="11 12" key="1">
    <citation type="submission" date="2017-03" db="EMBL/GenBank/DDBJ databases">
        <title>Whole genome sequence of Micromonospora wenchangensis, isolated from mangrove soil.</title>
        <authorList>
            <person name="Yang H."/>
        </authorList>
    </citation>
    <scope>NUCLEOTIDE SEQUENCE [LARGE SCALE GENOMIC DNA]</scope>
    <source>
        <strain evidence="11 12">CCTCC AA 2012002</strain>
    </source>
</reference>
<dbReference type="EMBL" id="MZMV01000071">
    <property type="protein sequence ID" value="OWV00254.1"/>
    <property type="molecule type" value="Genomic_DNA"/>
</dbReference>
<evidence type="ECO:0000256" key="6">
    <source>
        <dbReference type="ARBA" id="ARBA00022801"/>
    </source>
</evidence>
<evidence type="ECO:0000256" key="8">
    <source>
        <dbReference type="RuleBase" id="RU361270"/>
    </source>
</evidence>
<evidence type="ECO:0000256" key="4">
    <source>
        <dbReference type="ARBA" id="ARBA00011881"/>
    </source>
</evidence>
<evidence type="ECO:0000313" key="12">
    <source>
        <dbReference type="Proteomes" id="UP000197174"/>
    </source>
</evidence>
<dbReference type="Proteomes" id="UP000197174">
    <property type="component" value="Unassembled WGS sequence"/>
</dbReference>
<dbReference type="AlphaFoldDB" id="A0A246RG99"/>
<dbReference type="GO" id="GO:0006144">
    <property type="term" value="P:purine nucleobase metabolic process"/>
    <property type="evidence" value="ECO:0007669"/>
    <property type="project" value="UniProtKB-KW"/>
</dbReference>
<comment type="catalytic activity">
    <reaction evidence="1 8">
        <text>5-hydroxyisourate + H2O = 5-hydroxy-2-oxo-4-ureido-2,5-dihydro-1H-imidazole-5-carboxylate + H(+)</text>
        <dbReference type="Rhea" id="RHEA:23736"/>
        <dbReference type="ChEBI" id="CHEBI:15377"/>
        <dbReference type="ChEBI" id="CHEBI:15378"/>
        <dbReference type="ChEBI" id="CHEBI:18072"/>
        <dbReference type="ChEBI" id="CHEBI:58639"/>
        <dbReference type="EC" id="3.5.2.17"/>
    </reaction>
</comment>
<gene>
    <name evidence="11" type="ORF">B5D80_28210</name>
</gene>
<feature type="binding site" evidence="7">
    <location>
        <position position="110"/>
    </location>
    <ligand>
        <name>substrate</name>
    </ligand>
</feature>
<comment type="function">
    <text evidence="2">Catalyzes the hydrolysis of 5-hydroxyisourate (HIU) to 2-oxo-4-hydroxy-4-carboxy-5-ureidoimidazoline (OHCU).</text>
</comment>
<feature type="binding site" evidence="7">
    <location>
        <position position="11"/>
    </location>
    <ligand>
        <name>substrate</name>
    </ligand>
</feature>
<dbReference type="Pfam" id="PF00576">
    <property type="entry name" value="Transthyretin"/>
    <property type="match status" value="1"/>
</dbReference>
<sequence length="113" mass="12842">MTDRFAGVSTHVLDTGRGAPAPDVPVRIERRDAEGWTRLADGRTDNDGRLRDWVPAGDWRAGDYRLLFLVEAHLGDPAFFPEITVAFRVQDPDRHHHVPLLLNRYGYTTYRGS</sequence>
<dbReference type="Gene3D" id="2.60.40.180">
    <property type="entry name" value="Transthyretin/hydroxyisourate hydrolase domain"/>
    <property type="match status" value="1"/>
</dbReference>
<dbReference type="SUPFAM" id="SSF49472">
    <property type="entry name" value="Transthyretin (synonym: prealbumin)"/>
    <property type="match status" value="1"/>
</dbReference>
<comment type="similarity">
    <text evidence="3 8">Belongs to the transthyretin family. 5-hydroxyisourate hydrolase subfamily.</text>
</comment>
<evidence type="ECO:0000313" key="11">
    <source>
        <dbReference type="EMBL" id="OWV00254.1"/>
    </source>
</evidence>
<organism evidence="11 12">
    <name type="scientific">Micromonospora wenchangensis</name>
    <dbReference type="NCBI Taxonomy" id="1185415"/>
    <lineage>
        <taxon>Bacteria</taxon>
        <taxon>Bacillati</taxon>
        <taxon>Actinomycetota</taxon>
        <taxon>Actinomycetes</taxon>
        <taxon>Micromonosporales</taxon>
        <taxon>Micromonosporaceae</taxon>
        <taxon>Micromonospora</taxon>
    </lineage>
</organism>
<comment type="subunit">
    <text evidence="4 8">Homotetramer.</text>
</comment>
<evidence type="ECO:0000259" key="10">
    <source>
        <dbReference type="Pfam" id="PF00576"/>
    </source>
</evidence>
<dbReference type="InterPro" id="IPR036817">
    <property type="entry name" value="Transthyretin/HIU_hydrolase_sf"/>
</dbReference>
<dbReference type="InterPro" id="IPR000895">
    <property type="entry name" value="Transthyretin/HIU_hydrolase"/>
</dbReference>
<dbReference type="PROSITE" id="PS00768">
    <property type="entry name" value="TRANSTHYRETIN_1"/>
    <property type="match status" value="1"/>
</dbReference>
<dbReference type="PANTHER" id="PTHR10395:SF7">
    <property type="entry name" value="5-HYDROXYISOURATE HYDROLASE"/>
    <property type="match status" value="1"/>
</dbReference>
<keyword evidence="6 8" id="KW-0378">Hydrolase</keyword>
<feature type="binding site" evidence="7">
    <location>
        <position position="49"/>
    </location>
    <ligand>
        <name>substrate</name>
    </ligand>
</feature>
<feature type="domain" description="Transthyretin/hydroxyisourate hydrolase" evidence="10">
    <location>
        <begin position="8"/>
        <end position="112"/>
    </location>
</feature>
<proteinExistence type="inferred from homology"/>
<dbReference type="CDD" id="cd05822">
    <property type="entry name" value="TLP_HIUase"/>
    <property type="match status" value="1"/>
</dbReference>
<dbReference type="EC" id="3.5.2.17" evidence="8"/>
<keyword evidence="12" id="KW-1185">Reference proteome</keyword>
<evidence type="ECO:0000256" key="1">
    <source>
        <dbReference type="ARBA" id="ARBA00001043"/>
    </source>
</evidence>
<evidence type="ECO:0000256" key="3">
    <source>
        <dbReference type="ARBA" id="ARBA00009850"/>
    </source>
</evidence>
<evidence type="ECO:0000256" key="9">
    <source>
        <dbReference type="SAM" id="MobiDB-lite"/>
    </source>
</evidence>
<dbReference type="NCBIfam" id="TIGR02962">
    <property type="entry name" value="hdxy_isourate"/>
    <property type="match status" value="1"/>
</dbReference>
<protein>
    <recommendedName>
        <fullName evidence="8">5-hydroxyisourate hydrolase</fullName>
        <shortName evidence="8">HIU hydrolase</shortName>
        <shortName evidence="8">HIUHase</shortName>
        <ecNumber evidence="8">3.5.2.17</ecNumber>
    </recommendedName>
</protein>
<evidence type="ECO:0000256" key="5">
    <source>
        <dbReference type="ARBA" id="ARBA00022631"/>
    </source>
</evidence>
<dbReference type="PANTHER" id="PTHR10395">
    <property type="entry name" value="URICASE AND TRANSTHYRETIN-RELATED"/>
    <property type="match status" value="1"/>
</dbReference>
<feature type="region of interest" description="Disordered" evidence="9">
    <location>
        <begin position="1"/>
        <end position="23"/>
    </location>
</feature>
<dbReference type="InterPro" id="IPR023418">
    <property type="entry name" value="Thyroxine_BS"/>
</dbReference>
<accession>A0A246RG99</accession>
<evidence type="ECO:0000256" key="2">
    <source>
        <dbReference type="ARBA" id="ARBA00002704"/>
    </source>
</evidence>
<keyword evidence="5 8" id="KW-0659">Purine metabolism</keyword>
<dbReference type="OrthoDB" id="9792386at2"/>